<evidence type="ECO:0000313" key="1">
    <source>
        <dbReference type="EMBL" id="KAL2320393.1"/>
    </source>
</evidence>
<organism evidence="1 2">
    <name type="scientific">Flemingia macrophylla</name>
    <dbReference type="NCBI Taxonomy" id="520843"/>
    <lineage>
        <taxon>Eukaryota</taxon>
        <taxon>Viridiplantae</taxon>
        <taxon>Streptophyta</taxon>
        <taxon>Embryophyta</taxon>
        <taxon>Tracheophyta</taxon>
        <taxon>Spermatophyta</taxon>
        <taxon>Magnoliopsida</taxon>
        <taxon>eudicotyledons</taxon>
        <taxon>Gunneridae</taxon>
        <taxon>Pentapetalae</taxon>
        <taxon>rosids</taxon>
        <taxon>fabids</taxon>
        <taxon>Fabales</taxon>
        <taxon>Fabaceae</taxon>
        <taxon>Papilionoideae</taxon>
        <taxon>50 kb inversion clade</taxon>
        <taxon>NPAAA clade</taxon>
        <taxon>indigoferoid/millettioid clade</taxon>
        <taxon>Phaseoleae</taxon>
        <taxon>Flemingia</taxon>
    </lineage>
</organism>
<keyword evidence="2" id="KW-1185">Reference proteome</keyword>
<proteinExistence type="predicted"/>
<comment type="caution">
    <text evidence="1">The sequence shown here is derived from an EMBL/GenBank/DDBJ whole genome shotgun (WGS) entry which is preliminary data.</text>
</comment>
<evidence type="ECO:0008006" key="3">
    <source>
        <dbReference type="Google" id="ProtNLM"/>
    </source>
</evidence>
<reference evidence="1 2" key="1">
    <citation type="submission" date="2024-08" db="EMBL/GenBank/DDBJ databases">
        <title>Insights into the chromosomal genome structure of Flemingia macrophylla.</title>
        <authorList>
            <person name="Ding Y."/>
            <person name="Zhao Y."/>
            <person name="Bi W."/>
            <person name="Wu M."/>
            <person name="Zhao G."/>
            <person name="Gong Y."/>
            <person name="Li W."/>
            <person name="Zhang P."/>
        </authorList>
    </citation>
    <scope>NUCLEOTIDE SEQUENCE [LARGE SCALE GENOMIC DNA]</scope>
    <source>
        <strain evidence="1">DYQJB</strain>
        <tissue evidence="1">Leaf</tissue>
    </source>
</reference>
<protein>
    <recommendedName>
        <fullName evidence="3">Secreted protein</fullName>
    </recommendedName>
</protein>
<accession>A0ABD1LAG0</accession>
<dbReference type="Proteomes" id="UP001603857">
    <property type="component" value="Unassembled WGS sequence"/>
</dbReference>
<name>A0ABD1LAG0_9FABA</name>
<dbReference type="AlphaFoldDB" id="A0ABD1LAG0"/>
<gene>
    <name evidence="1" type="ORF">Fmac_029362</name>
</gene>
<dbReference type="EMBL" id="JBGMDY010000010">
    <property type="protein sequence ID" value="KAL2320393.1"/>
    <property type="molecule type" value="Genomic_DNA"/>
</dbReference>
<sequence>MLLSVLFDFSHASLHRSLSTLAWSRSPLRNFNSIEAASKQLRVFNLLSSSILARLLASSTCCFTWEISVCAI</sequence>
<evidence type="ECO:0000313" key="2">
    <source>
        <dbReference type="Proteomes" id="UP001603857"/>
    </source>
</evidence>